<dbReference type="EMBL" id="HBFW01008940">
    <property type="protein sequence ID" value="CAD8934781.1"/>
    <property type="molecule type" value="Transcribed_RNA"/>
</dbReference>
<dbReference type="EMBL" id="HBFW01008941">
    <property type="protein sequence ID" value="CAD8934782.1"/>
    <property type="molecule type" value="Transcribed_RNA"/>
</dbReference>
<dbReference type="AlphaFoldDB" id="A0A6U1QHW2"/>
<proteinExistence type="predicted"/>
<evidence type="ECO:0000313" key="2">
    <source>
        <dbReference type="EMBL" id="CAD8934782.1"/>
    </source>
</evidence>
<sequence>MPFFTHSRHTYQLDAVRQTWCPLRCACDIFDAMVYMILHRPNTPVKSSSSVNNQSYKSLCEVVCTEREREGGVALYDISFVLLLDSISVTHNQKMSKLSTNALSCHNIQTQPFGRSFRWEGGWGPLFVRTRPRNQSLLMDSENVREFLRSF</sequence>
<gene>
    <name evidence="1" type="ORF">CTEN0397_LOCUS5814</name>
    <name evidence="2" type="ORF">CTEN0397_LOCUS5815</name>
</gene>
<name>A0A6U1QHW2_CYCTE</name>
<accession>A0A6U1QHW2</accession>
<organism evidence="1">
    <name type="scientific">Cyclophora tenuis</name>
    <name type="common">Marine diatom</name>
    <dbReference type="NCBI Taxonomy" id="216820"/>
    <lineage>
        <taxon>Eukaryota</taxon>
        <taxon>Sar</taxon>
        <taxon>Stramenopiles</taxon>
        <taxon>Ochrophyta</taxon>
        <taxon>Bacillariophyta</taxon>
        <taxon>Fragilariophyceae</taxon>
        <taxon>Fragilariophycidae</taxon>
        <taxon>Cyclophorales</taxon>
        <taxon>Cyclophoraceae</taxon>
        <taxon>Cyclophora</taxon>
    </lineage>
</organism>
<evidence type="ECO:0000313" key="1">
    <source>
        <dbReference type="EMBL" id="CAD8934781.1"/>
    </source>
</evidence>
<reference evidence="1" key="1">
    <citation type="submission" date="2021-01" db="EMBL/GenBank/DDBJ databases">
        <authorList>
            <person name="Corre E."/>
            <person name="Pelletier E."/>
            <person name="Niang G."/>
            <person name="Scheremetjew M."/>
            <person name="Finn R."/>
            <person name="Kale V."/>
            <person name="Holt S."/>
            <person name="Cochrane G."/>
            <person name="Meng A."/>
            <person name="Brown T."/>
            <person name="Cohen L."/>
        </authorList>
    </citation>
    <scope>NUCLEOTIDE SEQUENCE</scope>
    <source>
        <strain evidence="1">ECT3854</strain>
    </source>
</reference>
<protein>
    <submittedName>
        <fullName evidence="1">Uncharacterized protein</fullName>
    </submittedName>
</protein>